<protein>
    <submittedName>
        <fullName evidence="4">GvpL/GvpF family gas vesicle protein</fullName>
    </submittedName>
</protein>
<evidence type="ECO:0000256" key="3">
    <source>
        <dbReference type="ARBA" id="ARBA00035643"/>
    </source>
</evidence>
<evidence type="ECO:0000313" key="4">
    <source>
        <dbReference type="EMBL" id="MBH0230836.1"/>
    </source>
</evidence>
<proteinExistence type="inferred from homology"/>
<name>A0A931MVX6_9BACI</name>
<comment type="similarity">
    <text evidence="3">Belongs to the gas vesicle GvpF/GvpL family.</text>
</comment>
<sequence>MAELLYLYGIATAGKNNESFSDLIGIDGEHPLFTIGFEDCMAVVCRLDESDYGEEILEKKTKQLEWIQEKAFHHHETLLKLRERTNIVPMKLFTIYQSENRLSDVVQAHREEWNELLTEIAGKEEWNLKIYCDPDRLRGNIEKNHPDVLKKREDIAGMSQGMQYLQKKKLDGWIDQVVEEEQLTFSKQMHDTWNGWADRFMEKKIWKKDVTGKTEEMSWNGAYLISSENVETFLELVTEANDRHRESGWKIEVTGPWPAYHFVTLSKSEV</sequence>
<gene>
    <name evidence="4" type="ORF">H0267_11470</name>
</gene>
<dbReference type="RefSeq" id="WP_197317445.1">
    <property type="nucleotide sequence ID" value="NZ_JADZSC010000002.1"/>
</dbReference>
<evidence type="ECO:0000256" key="1">
    <source>
        <dbReference type="ARBA" id="ARBA00022987"/>
    </source>
</evidence>
<dbReference type="GO" id="GO:0031411">
    <property type="term" value="C:gas vesicle"/>
    <property type="evidence" value="ECO:0007669"/>
    <property type="project" value="UniProtKB-SubCell"/>
</dbReference>
<keyword evidence="1" id="KW-0304">Gas vesicle</keyword>
<reference evidence="4 5" key="1">
    <citation type="journal article" date="2005" name="Int. J. Syst. Evol. Microbiol.">
        <title>Halobacillus yeomjeoni sp. nov., isolated from a marine solar saltern in Korea.</title>
        <authorList>
            <person name="Yoon J.H."/>
            <person name="Kang S.J."/>
            <person name="Lee C.H."/>
            <person name="Oh H.W."/>
            <person name="Oh T.K."/>
        </authorList>
    </citation>
    <scope>NUCLEOTIDE SEQUENCE [LARGE SCALE GENOMIC DNA]</scope>
    <source>
        <strain evidence="4 5">KCTC 3957</strain>
    </source>
</reference>
<keyword evidence="5" id="KW-1185">Reference proteome</keyword>
<dbReference type="PANTHER" id="PTHR36852:SF1">
    <property type="entry name" value="PROTEIN GVPL 2"/>
    <property type="match status" value="1"/>
</dbReference>
<organism evidence="4 5">
    <name type="scientific">Halobacillus yeomjeoni</name>
    <dbReference type="NCBI Taxonomy" id="311194"/>
    <lineage>
        <taxon>Bacteria</taxon>
        <taxon>Bacillati</taxon>
        <taxon>Bacillota</taxon>
        <taxon>Bacilli</taxon>
        <taxon>Bacillales</taxon>
        <taxon>Bacillaceae</taxon>
        <taxon>Halobacillus</taxon>
    </lineage>
</organism>
<comment type="subcellular location">
    <subcellularLocation>
        <location evidence="2">Gas vesicle</location>
    </subcellularLocation>
</comment>
<dbReference type="GO" id="GO:0031412">
    <property type="term" value="P:gas vesicle organization"/>
    <property type="evidence" value="ECO:0007669"/>
    <property type="project" value="InterPro"/>
</dbReference>
<dbReference type="InterPro" id="IPR009430">
    <property type="entry name" value="GvpL/GvpF"/>
</dbReference>
<dbReference type="EMBL" id="JADZSC010000002">
    <property type="protein sequence ID" value="MBH0230836.1"/>
    <property type="molecule type" value="Genomic_DNA"/>
</dbReference>
<comment type="caution">
    <text evidence="4">The sequence shown here is derived from an EMBL/GenBank/DDBJ whole genome shotgun (WGS) entry which is preliminary data.</text>
</comment>
<dbReference type="PANTHER" id="PTHR36852">
    <property type="entry name" value="PROTEIN GVPL 2"/>
    <property type="match status" value="1"/>
</dbReference>
<dbReference type="Proteomes" id="UP000614490">
    <property type="component" value="Unassembled WGS sequence"/>
</dbReference>
<evidence type="ECO:0000256" key="2">
    <source>
        <dbReference type="ARBA" id="ARBA00035108"/>
    </source>
</evidence>
<evidence type="ECO:0000313" key="5">
    <source>
        <dbReference type="Proteomes" id="UP000614490"/>
    </source>
</evidence>
<dbReference type="AlphaFoldDB" id="A0A931MVX6"/>
<dbReference type="Pfam" id="PF06386">
    <property type="entry name" value="GvpL_GvpF"/>
    <property type="match status" value="1"/>
</dbReference>
<accession>A0A931MVX6</accession>